<dbReference type="AlphaFoldDB" id="A0A813GDU0"/>
<comment type="caution">
    <text evidence="3">The sequence shown here is derived from an EMBL/GenBank/DDBJ whole genome shotgun (WGS) entry which is preliminary data.</text>
</comment>
<accession>A0A813GDU0</accession>
<evidence type="ECO:0008006" key="5">
    <source>
        <dbReference type="Google" id="ProtNLM"/>
    </source>
</evidence>
<evidence type="ECO:0000313" key="3">
    <source>
        <dbReference type="EMBL" id="CAE8620879.1"/>
    </source>
</evidence>
<dbReference type="Gene3D" id="2.120.10.80">
    <property type="entry name" value="Kelch-type beta propeller"/>
    <property type="match status" value="2"/>
</dbReference>
<evidence type="ECO:0000313" key="4">
    <source>
        <dbReference type="Proteomes" id="UP000654075"/>
    </source>
</evidence>
<evidence type="ECO:0000256" key="2">
    <source>
        <dbReference type="ARBA" id="ARBA00022737"/>
    </source>
</evidence>
<evidence type="ECO:0000256" key="1">
    <source>
        <dbReference type="ARBA" id="ARBA00022441"/>
    </source>
</evidence>
<keyword evidence="2" id="KW-0677">Repeat</keyword>
<organism evidence="3 4">
    <name type="scientific">Polarella glacialis</name>
    <name type="common">Dinoflagellate</name>
    <dbReference type="NCBI Taxonomy" id="89957"/>
    <lineage>
        <taxon>Eukaryota</taxon>
        <taxon>Sar</taxon>
        <taxon>Alveolata</taxon>
        <taxon>Dinophyceae</taxon>
        <taxon>Suessiales</taxon>
        <taxon>Suessiaceae</taxon>
        <taxon>Polarella</taxon>
    </lineage>
</organism>
<dbReference type="EMBL" id="CAJNNV010027599">
    <property type="protein sequence ID" value="CAE8620879.1"/>
    <property type="molecule type" value="Genomic_DNA"/>
</dbReference>
<reference evidence="3" key="1">
    <citation type="submission" date="2021-02" db="EMBL/GenBank/DDBJ databases">
        <authorList>
            <person name="Dougan E. K."/>
            <person name="Rhodes N."/>
            <person name="Thang M."/>
            <person name="Chan C."/>
        </authorList>
    </citation>
    <scope>NUCLEOTIDE SEQUENCE</scope>
</reference>
<protein>
    <recommendedName>
        <fullName evidence="5">F-box domain-containing protein</fullName>
    </recommendedName>
</protein>
<keyword evidence="4" id="KW-1185">Reference proteome</keyword>
<name>A0A813GDU0_POLGL</name>
<proteinExistence type="predicted"/>
<gene>
    <name evidence="3" type="ORF">PGLA1383_LOCUS38405</name>
</gene>
<dbReference type="PANTHER" id="PTHR24412">
    <property type="entry name" value="KELCH PROTEIN"/>
    <property type="match status" value="1"/>
</dbReference>
<keyword evidence="1" id="KW-0880">Kelch repeat</keyword>
<dbReference type="SUPFAM" id="SSF117281">
    <property type="entry name" value="Kelch motif"/>
    <property type="match status" value="2"/>
</dbReference>
<dbReference type="Proteomes" id="UP000654075">
    <property type="component" value="Unassembled WGS sequence"/>
</dbReference>
<dbReference type="PANTHER" id="PTHR24412:SF489">
    <property type="entry name" value="RING FINGER DOMAIN AND KELCH REPEAT-CONTAINING PROTEIN DDB_G0271372"/>
    <property type="match status" value="1"/>
</dbReference>
<sequence>MTILFQAILENAELQRLVMSACELGSLQLLRCSRQCKDAGASFAGLRKRDQIKLKECKANFFVYSVAGDCVDPQGFFEDDNCLERYDIERNLWETMSPLPHQGQVAAIAHLQKHIYVMGLCRRLRFTDHFGIGFRDSFLNWFGRYDVEKDVWEELGLLPSLLGGDRLFAPKAAVALQDSIYVASQFYILKYTPSSGEWRVLRDCRNLARSSTWGPAFKMLSLGGCLYIFYFQPGQPCERFKPHTGRFEQLPPLPCQRSRAAACRDGKVRAVGTRIVILTTGPEDWNPGGLGSCWSFDTHGGGGWVEGPQATIPRRLAEVAALQGSLYVLKGMYREDVDEEEFEVTDAERLTFRGGQSVWEPVPGTNFGGGGGIAVVEDLCSMISIGGVDGEDEDAPAYSAVELLRVVPHRRDQHGTWQRGTPVPTPRRLAKLVVVRFPCDVEASARLDM</sequence>
<dbReference type="InterPro" id="IPR015915">
    <property type="entry name" value="Kelch-typ_b-propeller"/>
</dbReference>